<dbReference type="SUPFAM" id="SSF53850">
    <property type="entry name" value="Periplasmic binding protein-like II"/>
    <property type="match status" value="1"/>
</dbReference>
<dbReference type="Gene3D" id="3.40.190.10">
    <property type="entry name" value="Periplasmic binding protein-like II"/>
    <property type="match status" value="1"/>
</dbReference>
<evidence type="ECO:0000256" key="3">
    <source>
        <dbReference type="ARBA" id="ARBA00022729"/>
    </source>
</evidence>
<evidence type="ECO:0000256" key="2">
    <source>
        <dbReference type="ARBA" id="ARBA00022448"/>
    </source>
</evidence>
<evidence type="ECO:0000259" key="4">
    <source>
        <dbReference type="Pfam" id="PF00496"/>
    </source>
</evidence>
<protein>
    <submittedName>
        <fullName evidence="5">ABC transporter substrate-binding protein</fullName>
    </submittedName>
</protein>
<dbReference type="RefSeq" id="WP_344663466.1">
    <property type="nucleotide sequence ID" value="NZ_BAAAQN010000001.1"/>
</dbReference>
<dbReference type="InterPro" id="IPR030678">
    <property type="entry name" value="Peptide/Ni-bd"/>
</dbReference>
<organism evidence="5 6">
    <name type="scientific">Catenulispora yoronensis</name>
    <dbReference type="NCBI Taxonomy" id="450799"/>
    <lineage>
        <taxon>Bacteria</taxon>
        <taxon>Bacillati</taxon>
        <taxon>Actinomycetota</taxon>
        <taxon>Actinomycetes</taxon>
        <taxon>Catenulisporales</taxon>
        <taxon>Catenulisporaceae</taxon>
        <taxon>Catenulispora</taxon>
    </lineage>
</organism>
<evidence type="ECO:0000256" key="1">
    <source>
        <dbReference type="ARBA" id="ARBA00005695"/>
    </source>
</evidence>
<accession>A0ABP5F079</accession>
<evidence type="ECO:0000313" key="6">
    <source>
        <dbReference type="Proteomes" id="UP001500751"/>
    </source>
</evidence>
<comment type="caution">
    <text evidence="5">The sequence shown here is derived from an EMBL/GenBank/DDBJ whole genome shotgun (WGS) entry which is preliminary data.</text>
</comment>
<dbReference type="Proteomes" id="UP001500751">
    <property type="component" value="Unassembled WGS sequence"/>
</dbReference>
<dbReference type="EMBL" id="BAAAQN010000001">
    <property type="protein sequence ID" value="GAA2011072.1"/>
    <property type="molecule type" value="Genomic_DNA"/>
</dbReference>
<gene>
    <name evidence="5" type="ORF">GCM10009839_01360</name>
</gene>
<evidence type="ECO:0000313" key="5">
    <source>
        <dbReference type="EMBL" id="GAA2011072.1"/>
    </source>
</evidence>
<dbReference type="Gene3D" id="3.10.105.10">
    <property type="entry name" value="Dipeptide-binding Protein, Domain 3"/>
    <property type="match status" value="1"/>
</dbReference>
<sequence length="537" mass="55544">MSNTDAPSPLSAIASTVSRGGTSRRGFFALGLGAAGGALLAACGGAGTAGTGTGTTGPNAQLAGSASGTLKWGWALPTSWDPVTSSAGWDVHALSLAYAGLTQENEKGDAIPALATGWKYNSDGTQVTFTLRPNLKFSDGTALDATAVKQSIERGRDAKNSLIASQLTGVKTVTAPDPVTVVIDLARPDYQIPNLFAGKTGMIVSPTAFTADATGLALKPVGAGPFTLTSYTQNSKAVLTRNPNFWNADQIKLAGVELYPLPDAATVVAGLQSGQYNLAQIPGSQIAAAKAAGLTVQVIPSLVVATLDVNTALAPFDDPDVALALKYAVDRKALLQTANFGYGDVAYQPFPAGYVGNNPAIGEPYPTDPAKAKALLAQSKYGPNPEVTITTSTAAGVPEQLQSQLQAVGFKVKIEVIPAAQFTQIVYVQHSRALTVDGFAGRDSAAQAFQVLFGQQGLMNPGRTVPPELLDAVAKIAVTPLDSPDYPAVLQAATALAVKDMPNVFLYTIPRILARSSKVSEIPAYTVVQRFEGVTIK</sequence>
<feature type="domain" description="Solute-binding protein family 5" evidence="4">
    <location>
        <begin position="111"/>
        <end position="425"/>
    </location>
</feature>
<dbReference type="InterPro" id="IPR000914">
    <property type="entry name" value="SBP_5_dom"/>
</dbReference>
<name>A0ABP5F079_9ACTN</name>
<dbReference type="PROSITE" id="PS51318">
    <property type="entry name" value="TAT"/>
    <property type="match status" value="1"/>
</dbReference>
<dbReference type="PANTHER" id="PTHR30290">
    <property type="entry name" value="PERIPLASMIC BINDING COMPONENT OF ABC TRANSPORTER"/>
    <property type="match status" value="1"/>
</dbReference>
<dbReference type="PANTHER" id="PTHR30290:SF9">
    <property type="entry name" value="OLIGOPEPTIDE-BINDING PROTEIN APPA"/>
    <property type="match status" value="1"/>
</dbReference>
<keyword evidence="6" id="KW-1185">Reference proteome</keyword>
<keyword evidence="3" id="KW-0732">Signal</keyword>
<dbReference type="InterPro" id="IPR006311">
    <property type="entry name" value="TAT_signal"/>
</dbReference>
<dbReference type="Pfam" id="PF00496">
    <property type="entry name" value="SBP_bac_5"/>
    <property type="match status" value="1"/>
</dbReference>
<dbReference type="InterPro" id="IPR039424">
    <property type="entry name" value="SBP_5"/>
</dbReference>
<reference evidence="6" key="1">
    <citation type="journal article" date="2019" name="Int. J. Syst. Evol. Microbiol.">
        <title>The Global Catalogue of Microorganisms (GCM) 10K type strain sequencing project: providing services to taxonomists for standard genome sequencing and annotation.</title>
        <authorList>
            <consortium name="The Broad Institute Genomics Platform"/>
            <consortium name="The Broad Institute Genome Sequencing Center for Infectious Disease"/>
            <person name="Wu L."/>
            <person name="Ma J."/>
        </authorList>
    </citation>
    <scope>NUCLEOTIDE SEQUENCE [LARGE SCALE GENOMIC DNA]</scope>
    <source>
        <strain evidence="6">JCM 16014</strain>
    </source>
</reference>
<comment type="similarity">
    <text evidence="1">Belongs to the bacterial solute-binding protein 5 family.</text>
</comment>
<proteinExistence type="inferred from homology"/>
<dbReference type="Gene3D" id="3.90.76.10">
    <property type="entry name" value="Dipeptide-binding Protein, Domain 1"/>
    <property type="match status" value="1"/>
</dbReference>
<keyword evidence="2" id="KW-0813">Transport</keyword>
<dbReference type="PIRSF" id="PIRSF002741">
    <property type="entry name" value="MppA"/>
    <property type="match status" value="1"/>
</dbReference>